<proteinExistence type="predicted"/>
<dbReference type="EMBL" id="BAAAHQ010000013">
    <property type="protein sequence ID" value="GAA0927303.1"/>
    <property type="molecule type" value="Genomic_DNA"/>
</dbReference>
<feature type="compositionally biased region" description="Basic and acidic residues" evidence="1">
    <location>
        <begin position="44"/>
        <end position="60"/>
    </location>
</feature>
<name>A0ABP3ZXZ2_9ACTN</name>
<evidence type="ECO:0000313" key="3">
    <source>
        <dbReference type="Proteomes" id="UP001501578"/>
    </source>
</evidence>
<dbReference type="Proteomes" id="UP001501578">
    <property type="component" value="Unassembled WGS sequence"/>
</dbReference>
<keyword evidence="3" id="KW-1185">Reference proteome</keyword>
<evidence type="ECO:0000256" key="1">
    <source>
        <dbReference type="SAM" id="MobiDB-lite"/>
    </source>
</evidence>
<reference evidence="3" key="1">
    <citation type="journal article" date="2019" name="Int. J. Syst. Evol. Microbiol.">
        <title>The Global Catalogue of Microorganisms (GCM) 10K type strain sequencing project: providing services to taxonomists for standard genome sequencing and annotation.</title>
        <authorList>
            <consortium name="The Broad Institute Genomics Platform"/>
            <consortium name="The Broad Institute Genome Sequencing Center for Infectious Disease"/>
            <person name="Wu L."/>
            <person name="Ma J."/>
        </authorList>
    </citation>
    <scope>NUCLEOTIDE SEQUENCE [LARGE SCALE GENOMIC DNA]</scope>
    <source>
        <strain evidence="3">JCM 11136</strain>
    </source>
</reference>
<gene>
    <name evidence="2" type="ORF">GCM10009560_29800</name>
</gene>
<sequence>MVNGAPVPDEPVGVAVEDGPSGEDAIGPRDEKPTPLRVESVENLVRDGGDVLAADRRKGEPGGAARVGDGDPAVDQLLPEPGRDVVQAGDLDEVGGAVARHGRDRVRPL</sequence>
<feature type="compositionally biased region" description="Basic residues" evidence="1">
    <location>
        <begin position="100"/>
        <end position="109"/>
    </location>
</feature>
<organism evidence="2 3">
    <name type="scientific">Nonomuraea longicatena</name>
    <dbReference type="NCBI Taxonomy" id="83682"/>
    <lineage>
        <taxon>Bacteria</taxon>
        <taxon>Bacillati</taxon>
        <taxon>Actinomycetota</taxon>
        <taxon>Actinomycetes</taxon>
        <taxon>Streptosporangiales</taxon>
        <taxon>Streptosporangiaceae</taxon>
        <taxon>Nonomuraea</taxon>
    </lineage>
</organism>
<accession>A0ABP3ZXZ2</accession>
<feature type="region of interest" description="Disordered" evidence="1">
    <location>
        <begin position="1"/>
        <end position="109"/>
    </location>
</feature>
<comment type="caution">
    <text evidence="2">The sequence shown here is derived from an EMBL/GenBank/DDBJ whole genome shotgun (WGS) entry which is preliminary data.</text>
</comment>
<evidence type="ECO:0000313" key="2">
    <source>
        <dbReference type="EMBL" id="GAA0927303.1"/>
    </source>
</evidence>
<protein>
    <submittedName>
        <fullName evidence="2">Uncharacterized protein</fullName>
    </submittedName>
</protein>